<feature type="domain" description="GS catalytic" evidence="8">
    <location>
        <begin position="125"/>
        <end position="454"/>
    </location>
</feature>
<dbReference type="EMBL" id="CP099837">
    <property type="protein sequence ID" value="USY22303.1"/>
    <property type="molecule type" value="Genomic_DNA"/>
</dbReference>
<dbReference type="Pfam" id="PF00120">
    <property type="entry name" value="Gln-synt_C"/>
    <property type="match status" value="1"/>
</dbReference>
<evidence type="ECO:0000256" key="5">
    <source>
        <dbReference type="PROSITE-ProRule" id="PRU01330"/>
    </source>
</evidence>
<comment type="similarity">
    <text evidence="1 5 6">Belongs to the glutamine synthetase family.</text>
</comment>
<name>A0ABY5DGX9_9ACTN</name>
<keyword evidence="2" id="KW-0436">Ligase</keyword>
<evidence type="ECO:0000259" key="8">
    <source>
        <dbReference type="PROSITE" id="PS51987"/>
    </source>
</evidence>
<dbReference type="PROSITE" id="PS51987">
    <property type="entry name" value="GS_CATALYTIC"/>
    <property type="match status" value="1"/>
</dbReference>
<sequence length="454" mass="49892">MRAHGSLPPLSLDQLRIEAASGEVDTVLVAFTDMEGRLQGKRLSARYFLEETLEHGTEGCNYLLAVDVDMNTVDGYAMSSWETGYGDFVMAPDLSTLRRTPWAEGAVMVTADLTWHDGGPVAASPRQVLDHQRQRLAEHGWQAYAGTELEFVVYRDTYEQAWNSAYRDLTPANQYNVDYSVLGGARVEPLLRRVRNEMTGAGLYVESAKGECNLGQHEIVFRYDEVQRTCDQHSVYKNGAKEIAAQEGMSLTFMAKPNDREGNSCHIHLSLRDDDGTPVMAEGQGLSETGRHFLGGQLAALRELTLLLAPNINSYKRFVPGSFAPTTVAWGHDNRTCALRVVGHGPSLRVENRVPGGDVNPYLASAAMVAAGLHGVEHGIEPGEPLTGNAYTSGLPTVPTTLREALELWEGSALAREAFGEEVVAHYANRARVELAAFDAAVTDWEMFRGFERM</sequence>
<dbReference type="PANTHER" id="PTHR43785:SF12">
    <property type="entry name" value="TYPE-1 GLUTAMINE SYNTHETASE 2"/>
    <property type="match status" value="1"/>
</dbReference>
<keyword evidence="4" id="KW-0067">ATP-binding</keyword>
<protein>
    <submittedName>
        <fullName evidence="9">Glutamine synthetase family protein</fullName>
    </submittedName>
</protein>
<organism evidence="9 10">
    <name type="scientific">Nocardiopsis exhalans</name>
    <dbReference type="NCBI Taxonomy" id="163604"/>
    <lineage>
        <taxon>Bacteria</taxon>
        <taxon>Bacillati</taxon>
        <taxon>Actinomycetota</taxon>
        <taxon>Actinomycetes</taxon>
        <taxon>Streptosporangiales</taxon>
        <taxon>Nocardiopsidaceae</taxon>
        <taxon>Nocardiopsis</taxon>
    </lineage>
</organism>
<accession>A0ABY5DGX9</accession>
<dbReference type="InterPro" id="IPR036651">
    <property type="entry name" value="Gln_synt_N_sf"/>
</dbReference>
<keyword evidence="3" id="KW-0547">Nucleotide-binding</keyword>
<evidence type="ECO:0000256" key="6">
    <source>
        <dbReference type="RuleBase" id="RU000384"/>
    </source>
</evidence>
<dbReference type="SUPFAM" id="SSF55931">
    <property type="entry name" value="Glutamine synthetase/guanido kinase"/>
    <property type="match status" value="1"/>
</dbReference>
<dbReference type="PANTHER" id="PTHR43785">
    <property type="entry name" value="GAMMA-GLUTAMYLPUTRESCINE SYNTHETASE"/>
    <property type="match status" value="1"/>
</dbReference>
<evidence type="ECO:0000256" key="2">
    <source>
        <dbReference type="ARBA" id="ARBA00022598"/>
    </source>
</evidence>
<proteinExistence type="inferred from homology"/>
<dbReference type="Proteomes" id="UP001055940">
    <property type="component" value="Chromosome"/>
</dbReference>
<evidence type="ECO:0000256" key="1">
    <source>
        <dbReference type="ARBA" id="ARBA00009897"/>
    </source>
</evidence>
<evidence type="ECO:0000256" key="4">
    <source>
        <dbReference type="ARBA" id="ARBA00022840"/>
    </source>
</evidence>
<dbReference type="InterPro" id="IPR008147">
    <property type="entry name" value="Gln_synt_N"/>
</dbReference>
<evidence type="ECO:0000313" key="10">
    <source>
        <dbReference type="Proteomes" id="UP001055940"/>
    </source>
</evidence>
<dbReference type="InterPro" id="IPR014746">
    <property type="entry name" value="Gln_synth/guanido_kin_cat_dom"/>
</dbReference>
<dbReference type="PROSITE" id="PS51986">
    <property type="entry name" value="GS_BETA_GRASP"/>
    <property type="match status" value="1"/>
</dbReference>
<dbReference type="Gene3D" id="3.30.590.10">
    <property type="entry name" value="Glutamine synthetase/guanido kinase, catalytic domain"/>
    <property type="match status" value="1"/>
</dbReference>
<dbReference type="RefSeq" id="WP_254421089.1">
    <property type="nucleotide sequence ID" value="NZ_BAAAJB010000046.1"/>
</dbReference>
<feature type="domain" description="GS beta-grasp" evidence="7">
    <location>
        <begin position="22"/>
        <end position="118"/>
    </location>
</feature>
<dbReference type="InterPro" id="IPR008146">
    <property type="entry name" value="Gln_synth_cat_dom"/>
</dbReference>
<evidence type="ECO:0000259" key="7">
    <source>
        <dbReference type="PROSITE" id="PS51986"/>
    </source>
</evidence>
<evidence type="ECO:0000313" key="9">
    <source>
        <dbReference type="EMBL" id="USY22303.1"/>
    </source>
</evidence>
<dbReference type="SMART" id="SM01230">
    <property type="entry name" value="Gln-synt_C"/>
    <property type="match status" value="1"/>
</dbReference>
<dbReference type="Gene3D" id="3.10.20.70">
    <property type="entry name" value="Glutamine synthetase, N-terminal domain"/>
    <property type="match status" value="1"/>
</dbReference>
<keyword evidence="10" id="KW-1185">Reference proteome</keyword>
<dbReference type="SUPFAM" id="SSF54368">
    <property type="entry name" value="Glutamine synthetase, N-terminal domain"/>
    <property type="match status" value="1"/>
</dbReference>
<reference evidence="9" key="1">
    <citation type="submission" date="2022-06" db="EMBL/GenBank/DDBJ databases">
        <authorList>
            <person name="Ping M."/>
        </authorList>
    </citation>
    <scope>NUCLEOTIDE SEQUENCE</scope>
    <source>
        <strain evidence="9">JCM11759T</strain>
    </source>
</reference>
<gene>
    <name evidence="9" type="ORF">NE857_12240</name>
</gene>
<evidence type="ECO:0000256" key="3">
    <source>
        <dbReference type="ARBA" id="ARBA00022741"/>
    </source>
</evidence>